<dbReference type="Pfam" id="PF26347">
    <property type="entry name" value="YtrI_sporulation"/>
    <property type="match status" value="1"/>
</dbReference>
<keyword evidence="1" id="KW-0812">Transmembrane</keyword>
<dbReference type="EMBL" id="UPPP01000053">
    <property type="protein sequence ID" value="VBB05190.1"/>
    <property type="molecule type" value="Genomic_DNA"/>
</dbReference>
<dbReference type="AlphaFoldDB" id="A0A498R334"/>
<keyword evidence="1" id="KW-1133">Transmembrane helix</keyword>
<dbReference type="Proteomes" id="UP000277811">
    <property type="component" value="Unassembled WGS sequence"/>
</dbReference>
<dbReference type="InterPro" id="IPR058620">
    <property type="entry name" value="YtrI_C"/>
</dbReference>
<keyword evidence="1" id="KW-0472">Membrane</keyword>
<name>A0A498R334_9FIRM</name>
<feature type="domain" description="Sporulation membrane protein YtrI C-terminal" evidence="2">
    <location>
        <begin position="85"/>
        <end position="148"/>
    </location>
</feature>
<evidence type="ECO:0000313" key="3">
    <source>
        <dbReference type="EMBL" id="VBB05190.1"/>
    </source>
</evidence>
<reference evidence="3 4" key="1">
    <citation type="submission" date="2018-06" db="EMBL/GenBank/DDBJ databases">
        <authorList>
            <person name="Strepis N."/>
        </authorList>
    </citation>
    <scope>NUCLEOTIDE SEQUENCE [LARGE SCALE GENOMIC DNA]</scope>
    <source>
        <strain evidence="3">LUCI</strain>
    </source>
</reference>
<evidence type="ECO:0000259" key="2">
    <source>
        <dbReference type="Pfam" id="PF26347"/>
    </source>
</evidence>
<dbReference type="RefSeq" id="WP_126720563.1">
    <property type="nucleotide sequence ID" value="NZ_UPPP01000053.1"/>
</dbReference>
<protein>
    <recommendedName>
        <fullName evidence="2">Sporulation membrane protein YtrI C-terminal domain-containing protein</fullName>
    </recommendedName>
</protein>
<feature type="transmembrane region" description="Helical" evidence="1">
    <location>
        <begin position="6"/>
        <end position="30"/>
    </location>
</feature>
<accession>A0A498R334</accession>
<sequence>MNRKIAFVIFFFTGFVFGLIAGAFGIFTFVSYRNEQYYERIHQLSYEIREKDLHLAKLKEGTNKNRLLIKDAQVELVYQGELPDKTALEQAIKARIAILIGKEVKYADPDLIGEMIDRQLIQLHGRVYKLKLVKLLVGEMVKAWVEVKPVAGS</sequence>
<dbReference type="OrthoDB" id="1908598at2"/>
<keyword evidence="4" id="KW-1185">Reference proteome</keyword>
<evidence type="ECO:0000313" key="4">
    <source>
        <dbReference type="Proteomes" id="UP000277811"/>
    </source>
</evidence>
<organism evidence="3 4">
    <name type="scientific">Lucifera butyrica</name>
    <dbReference type="NCBI Taxonomy" id="1351585"/>
    <lineage>
        <taxon>Bacteria</taxon>
        <taxon>Bacillati</taxon>
        <taxon>Bacillota</taxon>
        <taxon>Negativicutes</taxon>
        <taxon>Veillonellales</taxon>
        <taxon>Veillonellaceae</taxon>
        <taxon>Lucifera</taxon>
    </lineage>
</organism>
<proteinExistence type="predicted"/>
<gene>
    <name evidence="3" type="ORF">LUCI_0397</name>
</gene>
<evidence type="ECO:0000256" key="1">
    <source>
        <dbReference type="SAM" id="Phobius"/>
    </source>
</evidence>